<organism evidence="3 4">
    <name type="scientific">Flavobacterium lacus</name>
    <dbReference type="NCBI Taxonomy" id="1353778"/>
    <lineage>
        <taxon>Bacteria</taxon>
        <taxon>Pseudomonadati</taxon>
        <taxon>Bacteroidota</taxon>
        <taxon>Flavobacteriia</taxon>
        <taxon>Flavobacteriales</taxon>
        <taxon>Flavobacteriaceae</taxon>
        <taxon>Flavobacterium</taxon>
    </lineage>
</organism>
<dbReference type="Gene3D" id="2.60.40.10">
    <property type="entry name" value="Immunoglobulins"/>
    <property type="match status" value="1"/>
</dbReference>
<evidence type="ECO:0000259" key="2">
    <source>
        <dbReference type="Pfam" id="PF17517"/>
    </source>
</evidence>
<evidence type="ECO:0000313" key="3">
    <source>
        <dbReference type="EMBL" id="RAR51011.1"/>
    </source>
</evidence>
<gene>
    <name evidence="3" type="ORF">B0I10_101183</name>
</gene>
<feature type="domain" description="IgGFc-binding protein N-terminal" evidence="2">
    <location>
        <begin position="134"/>
        <end position="406"/>
    </location>
</feature>
<dbReference type="InterPro" id="IPR026341">
    <property type="entry name" value="T9SS_type_B"/>
</dbReference>
<dbReference type="InterPro" id="IPR035234">
    <property type="entry name" value="IgGFc-bd_N"/>
</dbReference>
<proteinExistence type="predicted"/>
<feature type="signal peptide" evidence="1">
    <location>
        <begin position="1"/>
        <end position="17"/>
    </location>
</feature>
<dbReference type="InterPro" id="IPR028974">
    <property type="entry name" value="TSP_type-3_rpt"/>
</dbReference>
<reference evidence="3 4" key="1">
    <citation type="submission" date="2018-06" db="EMBL/GenBank/DDBJ databases">
        <title>Genomic Encyclopedia of Type Strains, Phase III (KMG-III): the genomes of soil and plant-associated and newly described type strains.</title>
        <authorList>
            <person name="Whitman W."/>
        </authorList>
    </citation>
    <scope>NUCLEOTIDE SEQUENCE [LARGE SCALE GENOMIC DNA]</scope>
    <source>
        <strain evidence="3 4">CGMCC 1.12504</strain>
    </source>
</reference>
<feature type="chain" id="PRO_5016305714" evidence="1">
    <location>
        <begin position="18"/>
        <end position="1688"/>
    </location>
</feature>
<sequence>MKKITLLFLLFAINCFAQFSKTHYIPPICGSDIQPIQNQFIYISSPSTTPVNFSITVLGGGIVNGIVSRNNPYVYNIGFGTNSQLHVTPANINSILNNKGFIVEAEDQVYVAVRVTASTQNFQAGGLVSKGLAGLGTQFRIGALVNTGLSPSGYTNNHLTFISILATENNTTVSFSDIKPGVQLINNAGVGNSPPAIVLNRGQSFTLATTGPNFANRDGLIGALVSSDKPITVNCGSFAGTNGNIDNNLDLGFDQIVSAERTGNEYIFVRGFGENLTERPLIVAHENDTEVFLNGNTVPEFTLNAGEYVAIDGGNYSLDGNLYVNTSKNVFAYQGVGGNSQANQEMYFVPPLSCQTPKIIDNIPLISLIGNISYTTNSGINIVTETGAEIEFIINGTNYLLNNLPVGISVQGPFTITGNTNYITYKLTGFTGNISVFANKQLYLSYFGSNDAATYGGYYSGFTFKPEISFERLDVSSSNCIPNVNLSINSLSPFDTYQWFFNGNPIAGATNPDYTPTQPGLYYLSATVSECNITLISDEIPVSDCPIDSDNDGVNDNIDLDLDNDGITNCTESYGNQDLNLSNTASGTIVVGSYSTTFNGTISTDGPAVAVAQPLTGNNQGGFVTHPANGKDNTVSYRLDFAQPISLSMEYVLTANNADLLSSTGEFIIETSVNKTITLLNPDGQLLVDTNYDGIFESDVTEYSSFQIRFRLNSAVPLAAGNGTFKFRVNLADFITITHKNISENSSKATFKFVATCVPKDTDGDGIPDSLDLDSDNDGIPDNIEAQGQNFVAYTPEDFNNDGISDAYGIGLTPIDTDADGIPDYVDLDSDNDGIYDVIESGANAPDADFNGVIDGNNFGSNGLFNPLETNPNSGVINYVVADTNVDGIANYIALDSDGDLCNDVIEAGFIDVNGNGLLGDIPISVNSNGLVLNAGGYTLPNQNYSIAAPIEITTQPSNQTTCNFQNVNITYTGTAVDSYQWQLSTDNGSNWNNINNNAIYSGTATEILQISGATNSMNTYRYRIVLNRNGNSCGLISEGAILTINPTPILTSPVSIIQCDTDDSNDGISEVNLLQKNDVLSLNFTDETFSYFTTQIAAENNDASLQITNPVAYTTGNSIVWVRVENALGCYEVGQIDVFVSATQIPSTFLRTFARCDDFVDVTNDDRDGISTFDFSTVTADLVGILPASTPFTIKYYKTESDALAETDSNGNSLEITNISNYRNTDFPNFQQIWVRVESTLDNACYGLGPFIELTVEPLPSLNVLSDRIECDDDQDGEFPFDTSSIVTDLLGAQNPADFIITYFDENNVALPSPLPNPFLTASQTIKIVVTNATTADPDGPCGEETSLTFVVDKLPLIANPIPDQISCDIDDDEDGFFNFDTTTFSSILLGSQTGMIVTYFDENGIEINPLPTTFTTKTQTITAIITNTANTNCSVSTNINFIVNPLPQLEDGFKEIICFGVDAITFNAGLKEGNVSDFTYQWYRNDVIIANETNYAITVDEDGVYKVIVTNSFGCEQERIIEIVYSQPASFDDIIVVDLVENNTVTVLVSGSGDYVYSLDSANGLYQSTNVFENVIAGIYTVYVKDQNGCGIVEQEIAVLGVPKFFTPNGDGYNDTWKIRGANEKYNFKSTIYIFNRFGKLIKQIGTTGEGWDGTYNGSPLPADDYWYSIQFEDGRTAKGHFALKR</sequence>
<dbReference type="InterPro" id="IPR013783">
    <property type="entry name" value="Ig-like_fold"/>
</dbReference>
<comment type="caution">
    <text evidence="3">The sequence shown here is derived from an EMBL/GenBank/DDBJ whole genome shotgun (WGS) entry which is preliminary data.</text>
</comment>
<dbReference type="EMBL" id="QLSV01000001">
    <property type="protein sequence ID" value="RAR51011.1"/>
    <property type="molecule type" value="Genomic_DNA"/>
</dbReference>
<evidence type="ECO:0000256" key="1">
    <source>
        <dbReference type="SAM" id="SignalP"/>
    </source>
</evidence>
<accession>A0A328WXK2</accession>
<evidence type="ECO:0000313" key="4">
    <source>
        <dbReference type="Proteomes" id="UP000249518"/>
    </source>
</evidence>
<dbReference type="Gene3D" id="4.10.1080.10">
    <property type="entry name" value="TSP type-3 repeat"/>
    <property type="match status" value="1"/>
</dbReference>
<dbReference type="Proteomes" id="UP000249518">
    <property type="component" value="Unassembled WGS sequence"/>
</dbReference>
<dbReference type="Pfam" id="PF13585">
    <property type="entry name" value="CHU_C"/>
    <property type="match status" value="1"/>
</dbReference>
<dbReference type="SUPFAM" id="SSF103647">
    <property type="entry name" value="TSP type-3 repeat"/>
    <property type="match status" value="1"/>
</dbReference>
<keyword evidence="4" id="KW-1185">Reference proteome</keyword>
<dbReference type="RefSeq" id="WP_112084601.1">
    <property type="nucleotide sequence ID" value="NZ_QLSV01000001.1"/>
</dbReference>
<dbReference type="Pfam" id="PF17517">
    <property type="entry name" value="IgGFc_binding"/>
    <property type="match status" value="1"/>
</dbReference>
<name>A0A328WXK2_9FLAO</name>
<dbReference type="NCBIfam" id="TIGR04131">
    <property type="entry name" value="Bac_Flav_CTERM"/>
    <property type="match status" value="1"/>
</dbReference>
<keyword evidence="1" id="KW-0732">Signal</keyword>
<dbReference type="GO" id="GO:0005509">
    <property type="term" value="F:calcium ion binding"/>
    <property type="evidence" value="ECO:0007669"/>
    <property type="project" value="InterPro"/>
</dbReference>
<dbReference type="OrthoDB" id="9765926at2"/>
<protein>
    <submittedName>
        <fullName evidence="3">Gliding motility-associated-like protein</fullName>
    </submittedName>
</protein>